<reference evidence="1 2" key="1">
    <citation type="submission" date="2015-12" db="EMBL/GenBank/DDBJ databases">
        <title>Dictyostelia acquired genes for synthesis and detection of signals that induce cell-type specialization by lateral gene transfer from prokaryotes.</title>
        <authorList>
            <person name="Gloeckner G."/>
            <person name="Schaap P."/>
        </authorList>
    </citation>
    <scope>NUCLEOTIDE SEQUENCE [LARGE SCALE GENOMIC DNA]</scope>
    <source>
        <strain evidence="1 2">TK</strain>
    </source>
</reference>
<dbReference type="EMBL" id="LODT01000039">
    <property type="protein sequence ID" value="KYQ89650.1"/>
    <property type="molecule type" value="Genomic_DNA"/>
</dbReference>
<dbReference type="OrthoDB" id="10257471at2759"/>
<name>A0A151Z6R3_TIELA</name>
<evidence type="ECO:0000313" key="2">
    <source>
        <dbReference type="Proteomes" id="UP000076078"/>
    </source>
</evidence>
<sequence>MSNHNDHFQILFNNSFIRLKILNGIDRVIDLLRLMFTSNQNRKLIQSSIDKMSITIKQRDIIKGTLEQIIKNLSNVHTLDIHLPSIESLYQLKSVNTLIIRRFPEIKQNKEQLFTHLSKVVKDELRICNSNVDINIGGIDRLIKQLFLDTLPTRYTFESFDQITTLRQNPLKSLYPHCVSIISQKHFPLLQNIILNGDQITDQILQNLSKSAQLRNVKLYRCSQVTDVGMVAFRDTVTKLDVDDLPEITDLALQYPHLKYLKIQHCPKVVGHCFEWLSNTLENIDIGNSIIYLKPVNNYDSYKYFRKIPNVTINLREGNVSNTWDKENEYSHLALLTHFKTFPTSQMLTDDILSNLTRVKVLYFGSYGGRNHTFSDIGIQRMIENRYPKENNPIESIILDSFLVTDKSLEYLSTIVINRIELICADITDEGCKYLNQINDISLCLCDRLTDDAMQHLSHVKNLEILWLNITENGINHLKSLKELVIDDEFPVEAFEYLPHIDKLTVLGWRDPIPFSVAKHLKNLVELVENNGDCNFTQDEEQYEDSENKLFLHQNGVILSIL</sequence>
<gene>
    <name evidence="1" type="ORF">DLAC_09616</name>
</gene>
<dbReference type="InterPro" id="IPR006553">
    <property type="entry name" value="Leu-rich_rpt_Cys-con_subtyp"/>
</dbReference>
<dbReference type="SUPFAM" id="SSF52047">
    <property type="entry name" value="RNI-like"/>
    <property type="match status" value="2"/>
</dbReference>
<comment type="caution">
    <text evidence="1">The sequence shown here is derived from an EMBL/GenBank/DDBJ whole genome shotgun (WGS) entry which is preliminary data.</text>
</comment>
<dbReference type="InterPro" id="IPR032675">
    <property type="entry name" value="LRR_dom_sf"/>
</dbReference>
<dbReference type="Proteomes" id="UP000076078">
    <property type="component" value="Unassembled WGS sequence"/>
</dbReference>
<dbReference type="PANTHER" id="PTHR13318">
    <property type="entry name" value="PARTNER OF PAIRED, ISOFORM B-RELATED"/>
    <property type="match status" value="1"/>
</dbReference>
<dbReference type="Gene3D" id="3.80.10.10">
    <property type="entry name" value="Ribonuclease Inhibitor"/>
    <property type="match status" value="2"/>
</dbReference>
<dbReference type="InParanoid" id="A0A151Z6R3"/>
<protein>
    <submittedName>
        <fullName evidence="1">Uncharacterized protein</fullName>
    </submittedName>
</protein>
<organism evidence="1 2">
    <name type="scientific">Tieghemostelium lacteum</name>
    <name type="common">Slime mold</name>
    <name type="synonym">Dictyostelium lacteum</name>
    <dbReference type="NCBI Taxonomy" id="361077"/>
    <lineage>
        <taxon>Eukaryota</taxon>
        <taxon>Amoebozoa</taxon>
        <taxon>Evosea</taxon>
        <taxon>Eumycetozoa</taxon>
        <taxon>Dictyostelia</taxon>
        <taxon>Dictyosteliales</taxon>
        <taxon>Raperosteliaceae</taxon>
        <taxon>Tieghemostelium</taxon>
    </lineage>
</organism>
<dbReference type="GO" id="GO:0031146">
    <property type="term" value="P:SCF-dependent proteasomal ubiquitin-dependent protein catabolic process"/>
    <property type="evidence" value="ECO:0007669"/>
    <property type="project" value="TreeGrafter"/>
</dbReference>
<proteinExistence type="predicted"/>
<dbReference type="GO" id="GO:0019005">
    <property type="term" value="C:SCF ubiquitin ligase complex"/>
    <property type="evidence" value="ECO:0007669"/>
    <property type="project" value="TreeGrafter"/>
</dbReference>
<evidence type="ECO:0000313" key="1">
    <source>
        <dbReference type="EMBL" id="KYQ89650.1"/>
    </source>
</evidence>
<dbReference type="SMART" id="SM00367">
    <property type="entry name" value="LRR_CC"/>
    <property type="match status" value="2"/>
</dbReference>
<accession>A0A151Z6R3</accession>
<keyword evidence="2" id="KW-1185">Reference proteome</keyword>
<dbReference type="AlphaFoldDB" id="A0A151Z6R3"/>